<dbReference type="EMBL" id="CAJNOV010000200">
    <property type="protein sequence ID" value="CAF1009802.1"/>
    <property type="molecule type" value="Genomic_DNA"/>
</dbReference>
<keyword evidence="1" id="KW-0479">Metal-binding</keyword>
<dbReference type="InterPro" id="IPR001878">
    <property type="entry name" value="Znf_CCHC"/>
</dbReference>
<keyword evidence="2" id="KW-0175">Coiled coil</keyword>
<organism evidence="5 6">
    <name type="scientific">Rotaria magnacalcarata</name>
    <dbReference type="NCBI Taxonomy" id="392030"/>
    <lineage>
        <taxon>Eukaryota</taxon>
        <taxon>Metazoa</taxon>
        <taxon>Spiralia</taxon>
        <taxon>Gnathifera</taxon>
        <taxon>Rotifera</taxon>
        <taxon>Eurotatoria</taxon>
        <taxon>Bdelloidea</taxon>
        <taxon>Philodinida</taxon>
        <taxon>Philodinidae</taxon>
        <taxon>Rotaria</taxon>
    </lineage>
</organism>
<keyword evidence="1" id="KW-0863">Zinc-finger</keyword>
<feature type="coiled-coil region" evidence="2">
    <location>
        <begin position="560"/>
        <end position="594"/>
    </location>
</feature>
<evidence type="ECO:0000256" key="2">
    <source>
        <dbReference type="SAM" id="Coils"/>
    </source>
</evidence>
<dbReference type="AlphaFoldDB" id="A0A814HEM4"/>
<feature type="compositionally biased region" description="Polar residues" evidence="3">
    <location>
        <begin position="148"/>
        <end position="163"/>
    </location>
</feature>
<gene>
    <name evidence="5" type="ORF">CJN711_LOCUS2775</name>
</gene>
<feature type="domain" description="CCHC-type" evidence="4">
    <location>
        <begin position="426"/>
        <end position="440"/>
    </location>
</feature>
<comment type="caution">
    <text evidence="5">The sequence shown here is derived from an EMBL/GenBank/DDBJ whole genome shotgun (WGS) entry which is preliminary data.</text>
</comment>
<dbReference type="GO" id="GO:0003676">
    <property type="term" value="F:nucleic acid binding"/>
    <property type="evidence" value="ECO:0007669"/>
    <property type="project" value="InterPro"/>
</dbReference>
<dbReference type="PROSITE" id="PS50158">
    <property type="entry name" value="ZF_CCHC"/>
    <property type="match status" value="1"/>
</dbReference>
<evidence type="ECO:0000259" key="4">
    <source>
        <dbReference type="PROSITE" id="PS50158"/>
    </source>
</evidence>
<keyword evidence="1" id="KW-0862">Zinc</keyword>
<feature type="compositionally biased region" description="Low complexity" evidence="3">
    <location>
        <begin position="200"/>
        <end position="211"/>
    </location>
</feature>
<accession>A0A814HEM4</accession>
<feature type="region of interest" description="Disordered" evidence="3">
    <location>
        <begin position="124"/>
        <end position="217"/>
    </location>
</feature>
<reference evidence="5" key="1">
    <citation type="submission" date="2021-02" db="EMBL/GenBank/DDBJ databases">
        <authorList>
            <person name="Nowell W R."/>
        </authorList>
    </citation>
    <scope>NUCLEOTIDE SEQUENCE</scope>
</reference>
<proteinExistence type="predicted"/>
<feature type="region of interest" description="Disordered" evidence="3">
    <location>
        <begin position="1"/>
        <end position="21"/>
    </location>
</feature>
<evidence type="ECO:0000256" key="1">
    <source>
        <dbReference type="PROSITE-ProRule" id="PRU00047"/>
    </source>
</evidence>
<feature type="compositionally biased region" description="Polar residues" evidence="3">
    <location>
        <begin position="173"/>
        <end position="199"/>
    </location>
</feature>
<dbReference type="GO" id="GO:0008270">
    <property type="term" value="F:zinc ion binding"/>
    <property type="evidence" value="ECO:0007669"/>
    <property type="project" value="UniProtKB-KW"/>
</dbReference>
<evidence type="ECO:0000256" key="3">
    <source>
        <dbReference type="SAM" id="MobiDB-lite"/>
    </source>
</evidence>
<protein>
    <recommendedName>
        <fullName evidence="4">CCHC-type domain-containing protein</fullName>
    </recommendedName>
</protein>
<sequence length="655" mass="75383">MTTNPSNGHPNSLSRHSSMVQESTLPVLISNQSPPLQMQSQLFYQGNDIPPHHLHSQQQMPMVIMQNGQLFPLNQNFPPSLYGFPPDQFSRSINTYNMTHSTEQIEVPENTHASPCIANVHSTPTINKRTRDDVGHSFENENENEANPTTLTPRENDGWQTSRRNNKKFIASRNRTFHNSNHSQSNVQTSSPNQQRTSDQNLNQQQPVNNLTTRQSGQLFSNGYATFRQMNENEHVITNQARRFATTRYPFAPFIVHFKEDIRDKLVVEHLVKYAKEQCNNFDLRVLGYRRTQTNNTVDEYDVLVFVENTQSFAFLREVGNWPAQLVGKEYSRKMLSIPPQLSGVIQNVAFNVDWDEFVQDLKRQYPQIVNVIRLKNRNLKDLKLVKVEFNSDTIRNEFLEGKYVYVHFMRYPVVEYMALAQVLICSRCMHIGHFQKNCPPKDEVTCKICGAICADLKKHDCHGIAKCIRCGGDHKSSDTKCPKVKDYRAALTRTLLSTRNQVQANQPVKNNPAFTISNFPRLDHLSPANTLTANDNHVDTIGMFEKLRETMIEEGKKTRESFDQLKEEMSQRNKAYEQELSNLKSKVAMLDNQLAQHDLVQQETMILITSIIEVIKSGMKEKGEDIEAFSCMMDELMSKYHINSRDLKFCITKS</sequence>
<name>A0A814HEM4_9BILA</name>
<dbReference type="Proteomes" id="UP000663855">
    <property type="component" value="Unassembled WGS sequence"/>
</dbReference>
<feature type="compositionally biased region" description="Basic and acidic residues" evidence="3">
    <location>
        <begin position="129"/>
        <end position="139"/>
    </location>
</feature>
<evidence type="ECO:0000313" key="6">
    <source>
        <dbReference type="Proteomes" id="UP000663855"/>
    </source>
</evidence>
<evidence type="ECO:0000313" key="5">
    <source>
        <dbReference type="EMBL" id="CAF1009802.1"/>
    </source>
</evidence>